<proteinExistence type="predicted"/>
<feature type="compositionally biased region" description="Low complexity" evidence="2">
    <location>
        <begin position="1461"/>
        <end position="1482"/>
    </location>
</feature>
<feature type="region of interest" description="Disordered" evidence="2">
    <location>
        <begin position="1"/>
        <end position="50"/>
    </location>
</feature>
<feature type="region of interest" description="Disordered" evidence="2">
    <location>
        <begin position="2017"/>
        <end position="2086"/>
    </location>
</feature>
<feature type="coiled-coil region" evidence="1">
    <location>
        <begin position="84"/>
        <end position="111"/>
    </location>
</feature>
<feature type="compositionally biased region" description="Polar residues" evidence="2">
    <location>
        <begin position="2055"/>
        <end position="2067"/>
    </location>
</feature>
<feature type="transmembrane region" description="Helical" evidence="3">
    <location>
        <begin position="1053"/>
        <end position="1070"/>
    </location>
</feature>
<feature type="compositionally biased region" description="Basic and acidic residues" evidence="2">
    <location>
        <begin position="386"/>
        <end position="400"/>
    </location>
</feature>
<evidence type="ECO:0000313" key="4">
    <source>
        <dbReference type="EMBL" id="OGY84528.1"/>
    </source>
</evidence>
<feature type="transmembrane region" description="Helical" evidence="3">
    <location>
        <begin position="1384"/>
        <end position="1405"/>
    </location>
</feature>
<dbReference type="PANTHER" id="PTHR24216:SF65">
    <property type="entry name" value="PAXILLIN-LIKE PROTEIN 1"/>
    <property type="match status" value="1"/>
</dbReference>
<reference evidence="4 5" key="1">
    <citation type="journal article" date="2016" name="Nat. Commun.">
        <title>Thousands of microbial genomes shed light on interconnected biogeochemical processes in an aquifer system.</title>
        <authorList>
            <person name="Anantharaman K."/>
            <person name="Brown C.T."/>
            <person name="Hug L.A."/>
            <person name="Sharon I."/>
            <person name="Castelle C.J."/>
            <person name="Probst A.J."/>
            <person name="Thomas B.C."/>
            <person name="Singh A."/>
            <person name="Wilkins M.J."/>
            <person name="Karaoz U."/>
            <person name="Brodie E.L."/>
            <person name="Williams K.H."/>
            <person name="Hubbard S.S."/>
            <person name="Banfield J.F."/>
        </authorList>
    </citation>
    <scope>NUCLEOTIDE SEQUENCE [LARGE SCALE GENOMIC DNA]</scope>
</reference>
<feature type="region of interest" description="Disordered" evidence="2">
    <location>
        <begin position="211"/>
        <end position="285"/>
    </location>
</feature>
<gene>
    <name evidence="4" type="ORF">A3F54_05470</name>
</gene>
<feature type="region of interest" description="Disordered" evidence="2">
    <location>
        <begin position="1413"/>
        <end position="1448"/>
    </location>
</feature>
<feature type="compositionally biased region" description="Basic and acidic residues" evidence="2">
    <location>
        <begin position="267"/>
        <end position="277"/>
    </location>
</feature>
<feature type="compositionally biased region" description="Low complexity" evidence="2">
    <location>
        <begin position="230"/>
        <end position="240"/>
    </location>
</feature>
<keyword evidence="3" id="KW-0472">Membrane</keyword>
<feature type="region of interest" description="Disordered" evidence="2">
    <location>
        <begin position="1461"/>
        <end position="1566"/>
    </location>
</feature>
<dbReference type="EMBL" id="MHKD01000013">
    <property type="protein sequence ID" value="OGY84528.1"/>
    <property type="molecule type" value="Genomic_DNA"/>
</dbReference>
<sequence>MTKGRRKSQQKKDQEAQQNQRTVDVYKKKKLGFEKAPGKKTEEERRTLDPRNIGEKIKEIKLGAAGEIQAFGYTIGNLKKLGASEKTLREAGKLQQEAAMAEEKLNSEVNKEALNADLTLEETKAMVKNLRHMVDDLHGGDLQKVKDTDFFESAAQKLGVTKEDAEKYLIRKYSEAKYPPRDEVEKIANLAFPEQSPQPKEVADVTLKAEDTGELAQSDEKWSTDPAIAKKLQGLKQQLPKMKKADAETKQPEPLQVQQDSIALDATAKEAQPKRLTPEGWDLDAIEGDDTKKHAYEYFHRLLKQKADAKRELRENPNGPFQAQLDAAVEAIKSVTETLDGTAEQRSKEILGEDKWNELNQWRIKERAAQKAPVQESVQPESVQQEQKRGPEKQDPEKPAEVGGGMETAGEGTQSAIFGKREFLASRRRDIIAEIGEQEKVLQAAPEDRQPEEDGKLAGLQAQLSVLNEQLAEIQADLGDKAAERFKKEESAASPVEPAVETTFTQKKKIQLEREVTPQPEITEPKNPEAWVTTPFSEMLKIAQENGEKIKMDSGSIEKYRTLELAGKAHGPEFQDFLKETAAKNGITDDKDDTAQEKAQNNLYSDLWDIERANAKVDFTEKIKSVGDKYDIGRVYEEYEQLRELLYGSINETLSEQEEDLLKAAFKQRRDIFSQLENEVMPEEEFNKKYAVQLAKDLVIEILGTQIYPEMIRKYTRINQDTAQQLKAKFLNGGSNMPAESKITTEPVTAAEPAEPIAQNPESAPTKGEPIAAEVTPAEPAREKTKMEKLVDTFGDVFPPDMLERGKEVFADPAAGVAERGAIVDEMMGYATQHELNGGDEHDTEIIQPESVEDYFNHYLIAESKQEDTFGGDMETAVIDGESTGAEATPSTTKLDELAKGGSKTEIKAETKTGPLTEQDFRSILERRATEDPAEMLSEVSNKVNERIERISDKMLVGLVKNIDTPEGREKMKKALEFAMRDAVPEIDDVSMAQAAMITVENLQSDMEAEANAQLSLKRVTNVAKRTAKSVAITVGIGIGLTTSMAFLSGGMLAFAIGASVTAKLANIAYRRRVKGKQKLEAEAEQSIAKKEYFENSGQNIEKIKGNLKAILSYEVGKKSGVDEKMKSFVYSYTEGKVPPEKIDEARVKLFGALQNLRWVKEENEGEVRQLHDKGMDTAKFIRDTFEAVIGTKFMKEAVDVEQEEMAAKMGFGVAALGAGLTAFFKSDFAREHLPYVQAAFGGFAGLGIGISLEEMRLSRLKKDTAESIVKNIDMYQQILANTAPLHTRDMLNKYKGQYEEAVALLRMSKELKLPAGVRAKTQNFVDLYQARWFKEQIDIGIEAKTTLINVKNIEDQEAGLSAAQEKLLAKLSGNKKTSGWKTAVVIGGSVVVGTLLGFTAGAIAQELRHDQPVEKPGGSQQQMEDHVQEPEQIEQTEEPEQFAEPQVEEVPATTIEEVEPAAPAEIPEPVAKFEEVPATTTEEVEQPESIETPEPESEPEPIPEPEPNLEPVVKTAPAETPPPQSPKLETAKAPTVEPKIETPAPAPRVQEKPEAVPPTPAEKAAPKLETTPAAPQLATAEFTPAQFEQQRAILNEIVTSKEVNPLKGNLAITIELGKNADFKHLEDVSDIMSAQALSERTADVSKIDELFAARMLNMSNNLNAAMQGKGLSAIREGLKNAGVTLKGDKLSITDYGVFEKEVMKPLLERATTRITAENLSKTGAVAWADDVKGSVFEKMKDGFAKQFGIKKEDIEVTDFKNSDIVRDAQKHIQKSVQLFEEQTGKQAQNIEFRDDKILVQDDSGTTTELPGPAAKPAGVIVKPEKGGPQDRMSVTQPEAPQPKQPLQKGAGIESGSGQAKAGKSMDGIAPAKPEAAEKQPTQYAEINRGKTTNDVGAASTGRFENAPKWNPENWQQKELVAWAENTKEGQVRVSEDGRWVYTVGEADAVGKNPSMAELQAQADAARNFGTGNVNGLQRVGVPFTENGKTYLFMKMQNPEWQENDGTLNPQTGLYERQQQGVPDGGMKDNKTGVYRREFTSPDGTKTAPKAGSLSGESATTQSQNLQPEKPAGTGTQPELPRTEAHTTVSALGKIMAEKGSPGHIERTPTSRYVSPDKSLVTQVGYSDENRSKVVWVSQDRNRGALRLYDRGGDGKIDRIIVNNSGEVRQREAWNDVNGFTPLSSLVGEAETVADLAPENLKVYDIDRSGGGITVRSVDFSTGKFEELTGPAAENLVKRFDGMYQDGVDAVGGGSPTAVNMGELNRQLGIGKPTVGKIETDANGLPVGKPERYAQAGAGETATDAAPAATQNEVVEVPKTEQNPLQHLGEAIKEKGQQGKLAGNTMTKYTSPDKNTVTMVGYDGKDQNKVSWIIHERDKGSVRLFDKDGDGTIDRIVINNSRGDLASKEKWNDPYTFNSIRSVYENAKSPSQSGGQTNFTVYDINHKGGGVEIKTVDFKKGEMVTLKGPKADEVLTKYGEMYKKGIEGVNKELDKP</sequence>
<keyword evidence="3" id="KW-0812">Transmembrane</keyword>
<keyword evidence="3" id="KW-1133">Transmembrane helix</keyword>
<evidence type="ECO:0000256" key="3">
    <source>
        <dbReference type="SAM" id="Phobius"/>
    </source>
</evidence>
<feature type="region of interest" description="Disordered" evidence="2">
    <location>
        <begin position="1803"/>
        <end position="1868"/>
    </location>
</feature>
<organism evidence="4 5">
    <name type="scientific">Candidatus Kerfeldbacteria bacterium RIFCSPHIGHO2_12_FULL_48_17</name>
    <dbReference type="NCBI Taxonomy" id="1798542"/>
    <lineage>
        <taxon>Bacteria</taxon>
        <taxon>Candidatus Kerfeldiibacteriota</taxon>
    </lineage>
</organism>
<feature type="compositionally biased region" description="Low complexity" evidence="2">
    <location>
        <begin position="373"/>
        <end position="385"/>
    </location>
</feature>
<feature type="region of interest" description="Disordered" evidence="2">
    <location>
        <begin position="367"/>
        <end position="417"/>
    </location>
</feature>
<protein>
    <submittedName>
        <fullName evidence="4">Uncharacterized protein</fullName>
    </submittedName>
</protein>
<evidence type="ECO:0000313" key="5">
    <source>
        <dbReference type="Proteomes" id="UP000176952"/>
    </source>
</evidence>
<dbReference type="PANTHER" id="PTHR24216">
    <property type="entry name" value="PAXILLIN-RELATED"/>
    <property type="match status" value="1"/>
</dbReference>
<feature type="compositionally biased region" description="Basic and acidic residues" evidence="2">
    <location>
        <begin position="2026"/>
        <end position="2040"/>
    </location>
</feature>
<name>A0A1G2B5Q4_9BACT</name>
<feature type="transmembrane region" description="Helical" evidence="3">
    <location>
        <begin position="1206"/>
        <end position="1224"/>
    </location>
</feature>
<comment type="caution">
    <text evidence="4">The sequence shown here is derived from an EMBL/GenBank/DDBJ whole genome shotgun (WGS) entry which is preliminary data.</text>
</comment>
<feature type="transmembrane region" description="Helical" evidence="3">
    <location>
        <begin position="1236"/>
        <end position="1253"/>
    </location>
</feature>
<feature type="compositionally biased region" description="Acidic residues" evidence="2">
    <location>
        <begin position="1483"/>
        <end position="1504"/>
    </location>
</feature>
<feature type="compositionally biased region" description="Acidic residues" evidence="2">
    <location>
        <begin position="1432"/>
        <end position="1442"/>
    </location>
</feature>
<dbReference type="STRING" id="1798542.A3F54_05470"/>
<keyword evidence="1" id="KW-0175">Coiled coil</keyword>
<evidence type="ECO:0000256" key="1">
    <source>
        <dbReference type="SAM" id="Coils"/>
    </source>
</evidence>
<evidence type="ECO:0000256" key="2">
    <source>
        <dbReference type="SAM" id="MobiDB-lite"/>
    </source>
</evidence>
<accession>A0A1G2B5Q4</accession>
<feature type="compositionally biased region" description="Basic and acidic residues" evidence="2">
    <location>
        <begin position="894"/>
        <end position="907"/>
    </location>
</feature>
<feature type="coiled-coil region" evidence="1">
    <location>
        <begin position="457"/>
        <end position="484"/>
    </location>
</feature>
<feature type="region of interest" description="Disordered" evidence="2">
    <location>
        <begin position="883"/>
        <end position="907"/>
    </location>
</feature>
<feature type="compositionally biased region" description="Basic and acidic residues" evidence="2">
    <location>
        <begin position="31"/>
        <end position="50"/>
    </location>
</feature>
<dbReference type="Proteomes" id="UP000176952">
    <property type="component" value="Unassembled WGS sequence"/>
</dbReference>